<gene>
    <name evidence="2" type="ORF">COU07_02195</name>
</gene>
<evidence type="ECO:0000256" key="1">
    <source>
        <dbReference type="SAM" id="Phobius"/>
    </source>
</evidence>
<keyword evidence="1" id="KW-0472">Membrane</keyword>
<proteinExistence type="predicted"/>
<dbReference type="EMBL" id="PFAZ01000002">
    <property type="protein sequence ID" value="PIR89250.1"/>
    <property type="molecule type" value="Genomic_DNA"/>
</dbReference>
<protein>
    <submittedName>
        <fullName evidence="2">Uncharacterized protein</fullName>
    </submittedName>
</protein>
<feature type="transmembrane region" description="Helical" evidence="1">
    <location>
        <begin position="35"/>
        <end position="54"/>
    </location>
</feature>
<feature type="transmembrane region" description="Helical" evidence="1">
    <location>
        <begin position="66"/>
        <end position="86"/>
    </location>
</feature>
<sequence length="121" mass="13205">MKKTLLQEIGLAIIVIALGVLLINPSGSWMPEKGVMVASLSLIITFGLFGTFIWRERARDERENMHRLIAGRIAFLSGAGVLVLGITVESISKTVDPWLVASLTATILGKIIASVYLREKK</sequence>
<name>A0A2H0US70_9BACT</name>
<feature type="transmembrane region" description="Helical" evidence="1">
    <location>
        <begin position="98"/>
        <end position="117"/>
    </location>
</feature>
<organism evidence="2 3">
    <name type="scientific">Candidatus Harrisonbacteria bacterium CG10_big_fil_rev_8_21_14_0_10_40_38</name>
    <dbReference type="NCBI Taxonomy" id="1974583"/>
    <lineage>
        <taxon>Bacteria</taxon>
        <taxon>Candidatus Harrisoniibacteriota</taxon>
    </lineage>
</organism>
<evidence type="ECO:0000313" key="3">
    <source>
        <dbReference type="Proteomes" id="UP000231157"/>
    </source>
</evidence>
<feature type="transmembrane region" description="Helical" evidence="1">
    <location>
        <begin position="5"/>
        <end position="23"/>
    </location>
</feature>
<evidence type="ECO:0000313" key="2">
    <source>
        <dbReference type="EMBL" id="PIR89250.1"/>
    </source>
</evidence>
<comment type="caution">
    <text evidence="2">The sequence shown here is derived from an EMBL/GenBank/DDBJ whole genome shotgun (WGS) entry which is preliminary data.</text>
</comment>
<reference evidence="3" key="1">
    <citation type="submission" date="2017-09" db="EMBL/GenBank/DDBJ databases">
        <title>Depth-based differentiation of microbial function through sediment-hosted aquifers and enrichment of novel symbionts in the deep terrestrial subsurface.</title>
        <authorList>
            <person name="Probst A.J."/>
            <person name="Ladd B."/>
            <person name="Jarett J.K."/>
            <person name="Geller-Mcgrath D.E."/>
            <person name="Sieber C.M.K."/>
            <person name="Emerson J.B."/>
            <person name="Anantharaman K."/>
            <person name="Thomas B.C."/>
            <person name="Malmstrom R."/>
            <person name="Stieglmeier M."/>
            <person name="Klingl A."/>
            <person name="Woyke T."/>
            <person name="Ryan C.M."/>
            <person name="Banfield J.F."/>
        </authorList>
    </citation>
    <scope>NUCLEOTIDE SEQUENCE [LARGE SCALE GENOMIC DNA]</scope>
</reference>
<dbReference type="Proteomes" id="UP000231157">
    <property type="component" value="Unassembled WGS sequence"/>
</dbReference>
<accession>A0A2H0US70</accession>
<keyword evidence="1" id="KW-1133">Transmembrane helix</keyword>
<dbReference type="AlphaFoldDB" id="A0A2H0US70"/>
<keyword evidence="1" id="KW-0812">Transmembrane</keyword>